<dbReference type="Pfam" id="PF09409">
    <property type="entry name" value="PUB"/>
    <property type="match status" value="1"/>
</dbReference>
<dbReference type="Gene3D" id="1.20.58.2190">
    <property type="match status" value="1"/>
</dbReference>
<reference evidence="4 5" key="1">
    <citation type="journal article" date="2018" name="Mol. Biol. Evol.">
        <title>Broad Genomic Sampling Reveals a Smut Pathogenic Ancestry of the Fungal Clade Ustilaginomycotina.</title>
        <authorList>
            <person name="Kijpornyongpan T."/>
            <person name="Mondo S.J."/>
            <person name="Barry K."/>
            <person name="Sandor L."/>
            <person name="Lee J."/>
            <person name="Lipzen A."/>
            <person name="Pangilinan J."/>
            <person name="LaButti K."/>
            <person name="Hainaut M."/>
            <person name="Henrissat B."/>
            <person name="Grigoriev I.V."/>
            <person name="Spatafora J.W."/>
            <person name="Aime M.C."/>
        </authorList>
    </citation>
    <scope>NUCLEOTIDE SEQUENCE [LARGE SCALE GENOMIC DNA]</scope>
    <source>
        <strain evidence="4 5">MCA 3882</strain>
    </source>
</reference>
<feature type="coiled-coil region" evidence="1">
    <location>
        <begin position="29"/>
        <end position="63"/>
    </location>
</feature>
<dbReference type="OrthoDB" id="49605at2759"/>
<evidence type="ECO:0000313" key="5">
    <source>
        <dbReference type="Proteomes" id="UP000245771"/>
    </source>
</evidence>
<dbReference type="STRING" id="1280837.A0A316V7J4"/>
<dbReference type="GeneID" id="37022246"/>
<dbReference type="InterPro" id="IPR018997">
    <property type="entry name" value="PUB_domain"/>
</dbReference>
<dbReference type="CDD" id="cd09212">
    <property type="entry name" value="PUB"/>
    <property type="match status" value="1"/>
</dbReference>
<dbReference type="Proteomes" id="UP000245771">
    <property type="component" value="Unassembled WGS sequence"/>
</dbReference>
<keyword evidence="1" id="KW-0175">Coiled coil</keyword>
<dbReference type="EMBL" id="KZ819604">
    <property type="protein sequence ID" value="PWN33470.1"/>
    <property type="molecule type" value="Genomic_DNA"/>
</dbReference>
<proteinExistence type="predicted"/>
<protein>
    <recommendedName>
        <fullName evidence="3">PUB domain-containing protein</fullName>
    </recommendedName>
</protein>
<organism evidence="4 5">
    <name type="scientific">Meira miltonrushii</name>
    <dbReference type="NCBI Taxonomy" id="1280837"/>
    <lineage>
        <taxon>Eukaryota</taxon>
        <taxon>Fungi</taxon>
        <taxon>Dikarya</taxon>
        <taxon>Basidiomycota</taxon>
        <taxon>Ustilaginomycotina</taxon>
        <taxon>Exobasidiomycetes</taxon>
        <taxon>Exobasidiales</taxon>
        <taxon>Brachybasidiaceae</taxon>
        <taxon>Meira</taxon>
    </lineage>
</organism>
<feature type="compositionally biased region" description="Basic and acidic residues" evidence="2">
    <location>
        <begin position="171"/>
        <end position="188"/>
    </location>
</feature>
<evidence type="ECO:0000256" key="2">
    <source>
        <dbReference type="SAM" id="MobiDB-lite"/>
    </source>
</evidence>
<feature type="compositionally biased region" description="Basic and acidic residues" evidence="2">
    <location>
        <begin position="198"/>
        <end position="211"/>
    </location>
</feature>
<dbReference type="AlphaFoldDB" id="A0A316V7J4"/>
<accession>A0A316V7J4</accession>
<name>A0A316V7J4_9BASI</name>
<feature type="domain" description="PUB" evidence="3">
    <location>
        <begin position="71"/>
        <end position="138"/>
    </location>
</feature>
<feature type="region of interest" description="Disordered" evidence="2">
    <location>
        <begin position="171"/>
        <end position="237"/>
    </location>
</feature>
<keyword evidence="5" id="KW-1185">Reference proteome</keyword>
<evidence type="ECO:0000256" key="1">
    <source>
        <dbReference type="SAM" id="Coils"/>
    </source>
</evidence>
<dbReference type="SMART" id="SM00580">
    <property type="entry name" value="PUG"/>
    <property type="match status" value="1"/>
</dbReference>
<evidence type="ECO:0000313" key="4">
    <source>
        <dbReference type="EMBL" id="PWN33470.1"/>
    </source>
</evidence>
<dbReference type="RefSeq" id="XP_025353772.1">
    <property type="nucleotide sequence ID" value="XM_025500465.1"/>
</dbReference>
<sequence length="237" mass="27514">MEEQHQTVSPRSGNTPEERRAIAAAALARIEEQKKRESANAVANNLEKERHKHEQKIRRLINEVAGSISYEKASACLQLLHTLFNNIIEHPNETKYRSFKSNQPKIVRDILSVQNADSFLVETGFRTRTSNFQQDWFIPGPDQWPADCLGMKRVAWSRNLIGDRMREYADNMERQKEKEQNEKLVEKSRKARALAEAQEDRERVALRAQRERKARVAQAEAQTNESVEQDSHYSDDE</sequence>
<dbReference type="InParanoid" id="A0A316V7J4"/>
<gene>
    <name evidence="4" type="ORF">FA14DRAFT_173268</name>
</gene>
<dbReference type="InterPro" id="IPR036339">
    <property type="entry name" value="PUB-like_dom_sf"/>
</dbReference>
<dbReference type="SUPFAM" id="SSF143503">
    <property type="entry name" value="PUG domain-like"/>
    <property type="match status" value="1"/>
</dbReference>
<evidence type="ECO:0000259" key="3">
    <source>
        <dbReference type="Pfam" id="PF09409"/>
    </source>
</evidence>